<sequence>MNQDLLVAIRQIIREEISGIKADVAELKTDVTELKTDVTELKTDVSELKTDVAAMKPQLFENTQLLKSLLANSEAHGAKLDQLDNRVARLEGSKQRQDKLADEFYHHRHRIIIETEKPESKAG</sequence>
<evidence type="ECO:0000256" key="1">
    <source>
        <dbReference type="SAM" id="Coils"/>
    </source>
</evidence>
<feature type="coiled-coil region" evidence="1">
    <location>
        <begin position="24"/>
        <end position="51"/>
    </location>
</feature>
<evidence type="ECO:0000313" key="2">
    <source>
        <dbReference type="EMBL" id="SFL22010.1"/>
    </source>
</evidence>
<protein>
    <submittedName>
        <fullName evidence="2">Uncharacterized protein</fullName>
    </submittedName>
</protein>
<dbReference type="RefSeq" id="WP_089859212.1">
    <property type="nucleotide sequence ID" value="NZ_FOTI01000004.1"/>
</dbReference>
<proteinExistence type="predicted"/>
<keyword evidence="3" id="KW-1185">Reference proteome</keyword>
<dbReference type="Gene3D" id="1.20.5.170">
    <property type="match status" value="1"/>
</dbReference>
<dbReference type="OrthoDB" id="1708171at2"/>
<gene>
    <name evidence="2" type="ORF">SAMN02983006_00519</name>
</gene>
<reference evidence="2 3" key="1">
    <citation type="submission" date="2016-10" db="EMBL/GenBank/DDBJ databases">
        <authorList>
            <person name="de Groot N.N."/>
        </authorList>
    </citation>
    <scope>NUCLEOTIDE SEQUENCE [LARGE SCALE GENOMIC DNA]</scope>
    <source>
        <strain evidence="2 3">ATCC 51327</strain>
    </source>
</reference>
<dbReference type="Proteomes" id="UP000199006">
    <property type="component" value="Unassembled WGS sequence"/>
</dbReference>
<dbReference type="SUPFAM" id="SSF58100">
    <property type="entry name" value="Bacterial hemolysins"/>
    <property type="match status" value="1"/>
</dbReference>
<name>A0A1I4FXR5_9FIRM</name>
<dbReference type="EMBL" id="FOTI01000004">
    <property type="protein sequence ID" value="SFL22010.1"/>
    <property type="molecule type" value="Genomic_DNA"/>
</dbReference>
<dbReference type="AlphaFoldDB" id="A0A1I4FXR5"/>
<evidence type="ECO:0000313" key="3">
    <source>
        <dbReference type="Proteomes" id="UP000199006"/>
    </source>
</evidence>
<organism evidence="2 3">
    <name type="scientific">Halanaerobium salsuginis</name>
    <dbReference type="NCBI Taxonomy" id="29563"/>
    <lineage>
        <taxon>Bacteria</taxon>
        <taxon>Bacillati</taxon>
        <taxon>Bacillota</taxon>
        <taxon>Clostridia</taxon>
        <taxon>Halanaerobiales</taxon>
        <taxon>Halanaerobiaceae</taxon>
        <taxon>Halanaerobium</taxon>
    </lineage>
</organism>
<accession>A0A1I4FXR5</accession>
<dbReference type="STRING" id="29563.SAMN02983006_00519"/>
<keyword evidence="1" id="KW-0175">Coiled coil</keyword>